<reference evidence="3 4" key="1">
    <citation type="submission" date="2018-03" db="EMBL/GenBank/DDBJ databases">
        <title>The Complete Genome of Celeribacter baekdonensis strain LH4, a Thiosulfate-Oxidizing Alphaproteobacterium Isolated from Gulf of Mexico Continental Slope Sediments.</title>
        <authorList>
            <person name="Flood B.E."/>
            <person name="Bailey J.V."/>
            <person name="Leprich D."/>
        </authorList>
    </citation>
    <scope>NUCLEOTIDE SEQUENCE [LARGE SCALE GENOMIC DNA]</scope>
    <source>
        <strain evidence="3 4">LH4</strain>
        <plasmid evidence="3">pCBLh4d</plasmid>
        <plasmid evidence="4">Plasmid pcblh4d</plasmid>
    </source>
</reference>
<protein>
    <submittedName>
        <fullName evidence="3">Uncharacterized protein</fullName>
    </submittedName>
</protein>
<evidence type="ECO:0000313" key="3">
    <source>
        <dbReference type="EMBL" id="AVW93614.1"/>
    </source>
</evidence>
<organism evidence="3 4">
    <name type="scientific">Celeribacter baekdonensis</name>
    <dbReference type="NCBI Taxonomy" id="875171"/>
    <lineage>
        <taxon>Bacteria</taxon>
        <taxon>Pseudomonadati</taxon>
        <taxon>Pseudomonadota</taxon>
        <taxon>Alphaproteobacteria</taxon>
        <taxon>Rhodobacterales</taxon>
        <taxon>Roseobacteraceae</taxon>
        <taxon>Celeribacter</taxon>
    </lineage>
</organism>
<name>A0A2R4M8U8_9RHOB</name>
<proteinExistence type="predicted"/>
<dbReference type="EMBL" id="CP028476">
    <property type="protein sequence ID" value="AVW93573.1"/>
    <property type="molecule type" value="Genomic_DNA"/>
</dbReference>
<evidence type="ECO:0000313" key="4">
    <source>
        <dbReference type="Proteomes" id="UP000241447"/>
    </source>
</evidence>
<geneLocation type="plasmid" evidence="4">
    <name>pcblh4d</name>
</geneLocation>
<feature type="signal peptide" evidence="1">
    <location>
        <begin position="1"/>
        <end position="29"/>
    </location>
</feature>
<accession>A0A2R4M8U8</accession>
<feature type="chain" id="PRO_5036321492" evidence="1">
    <location>
        <begin position="30"/>
        <end position="98"/>
    </location>
</feature>
<keyword evidence="3" id="KW-0614">Plasmid</keyword>
<evidence type="ECO:0000256" key="1">
    <source>
        <dbReference type="SAM" id="SignalP"/>
    </source>
</evidence>
<evidence type="ECO:0000313" key="2">
    <source>
        <dbReference type="EMBL" id="AVW93573.1"/>
    </source>
</evidence>
<geneLocation type="plasmid" evidence="3">
    <name>pCBLh4d</name>
</geneLocation>
<sequence length="98" mass="10099">MSATVHLKRAASAALISCALVAAALPASAENQTEPLRPFTSPAKTYAGKGATQFDWLKSPKTATDTRVVLASGSRAPGSGSWICSPAGFGTKSTCRMR</sequence>
<dbReference type="AlphaFoldDB" id="A0A2R4M8U8"/>
<dbReference type="KEGG" id="cbak:DA792_21260"/>
<gene>
    <name evidence="2" type="ORF">DA792_21260</name>
    <name evidence="3" type="ORF">DA792_21480</name>
</gene>
<dbReference type="EMBL" id="CP028476">
    <property type="protein sequence ID" value="AVW93614.1"/>
    <property type="molecule type" value="Genomic_DNA"/>
</dbReference>
<dbReference type="KEGG" id="cbak:DA792_21480"/>
<dbReference type="Proteomes" id="UP000241447">
    <property type="component" value="Plasmid pCBLh4d"/>
</dbReference>
<keyword evidence="1" id="KW-0732">Signal</keyword>